<proteinExistence type="inferred from homology"/>
<evidence type="ECO:0000313" key="8">
    <source>
        <dbReference type="EMBL" id="KAF9786985.1"/>
    </source>
</evidence>
<dbReference type="GO" id="GO:0005737">
    <property type="term" value="C:cytoplasm"/>
    <property type="evidence" value="ECO:0007669"/>
    <property type="project" value="TreeGrafter"/>
</dbReference>
<gene>
    <name evidence="8" type="ORF">BJ322DRAFT_1004137</name>
</gene>
<dbReference type="SUPFAM" id="SSF52799">
    <property type="entry name" value="(Phosphotyrosine protein) phosphatases II"/>
    <property type="match status" value="1"/>
</dbReference>
<evidence type="ECO:0000259" key="7">
    <source>
        <dbReference type="PROSITE" id="PS50056"/>
    </source>
</evidence>
<feature type="compositionally biased region" description="Low complexity" evidence="5">
    <location>
        <begin position="77"/>
        <end position="88"/>
    </location>
</feature>
<dbReference type="PROSITE" id="PS50054">
    <property type="entry name" value="TYR_PHOSPHATASE_DUAL"/>
    <property type="match status" value="1"/>
</dbReference>
<keyword evidence="9" id="KW-1185">Reference proteome</keyword>
<dbReference type="PROSITE" id="PS00383">
    <property type="entry name" value="TYR_PHOSPHATASE_1"/>
    <property type="match status" value="1"/>
</dbReference>
<dbReference type="InterPro" id="IPR000340">
    <property type="entry name" value="Dual-sp_phosphatase_cat-dom"/>
</dbReference>
<dbReference type="GO" id="GO:0043409">
    <property type="term" value="P:negative regulation of MAPK cascade"/>
    <property type="evidence" value="ECO:0007669"/>
    <property type="project" value="TreeGrafter"/>
</dbReference>
<evidence type="ECO:0000256" key="1">
    <source>
        <dbReference type="ARBA" id="ARBA00008601"/>
    </source>
</evidence>
<dbReference type="AlphaFoldDB" id="A0A9P6HJ03"/>
<keyword evidence="3" id="KW-0378">Hydrolase</keyword>
<dbReference type="InterPro" id="IPR020422">
    <property type="entry name" value="TYR_PHOSPHATASE_DUAL_dom"/>
</dbReference>
<dbReference type="OrthoDB" id="2017893at2759"/>
<dbReference type="PANTHER" id="PTHR10159">
    <property type="entry name" value="DUAL SPECIFICITY PROTEIN PHOSPHATASE"/>
    <property type="match status" value="1"/>
</dbReference>
<dbReference type="Gene3D" id="3.90.190.10">
    <property type="entry name" value="Protein tyrosine phosphatase superfamily"/>
    <property type="match status" value="1"/>
</dbReference>
<organism evidence="8 9">
    <name type="scientific">Thelephora terrestris</name>
    <dbReference type="NCBI Taxonomy" id="56493"/>
    <lineage>
        <taxon>Eukaryota</taxon>
        <taxon>Fungi</taxon>
        <taxon>Dikarya</taxon>
        <taxon>Basidiomycota</taxon>
        <taxon>Agaricomycotina</taxon>
        <taxon>Agaricomycetes</taxon>
        <taxon>Thelephorales</taxon>
        <taxon>Thelephoraceae</taxon>
        <taxon>Thelephora</taxon>
    </lineage>
</organism>
<dbReference type="EMBL" id="WIUZ02000005">
    <property type="protein sequence ID" value="KAF9786985.1"/>
    <property type="molecule type" value="Genomic_DNA"/>
</dbReference>
<feature type="region of interest" description="Disordered" evidence="5">
    <location>
        <begin position="77"/>
        <end position="105"/>
    </location>
</feature>
<evidence type="ECO:0000313" key="9">
    <source>
        <dbReference type="Proteomes" id="UP000736335"/>
    </source>
</evidence>
<evidence type="ECO:0000256" key="5">
    <source>
        <dbReference type="SAM" id="MobiDB-lite"/>
    </source>
</evidence>
<evidence type="ECO:0000259" key="6">
    <source>
        <dbReference type="PROSITE" id="PS50054"/>
    </source>
</evidence>
<dbReference type="InterPro" id="IPR000387">
    <property type="entry name" value="Tyr_Pase_dom"/>
</dbReference>
<feature type="domain" description="Tyrosine-protein phosphatase" evidence="6">
    <location>
        <begin position="132"/>
        <end position="322"/>
    </location>
</feature>
<dbReference type="GO" id="GO:0008330">
    <property type="term" value="F:protein tyrosine/threonine phosphatase activity"/>
    <property type="evidence" value="ECO:0007669"/>
    <property type="project" value="TreeGrafter"/>
</dbReference>
<dbReference type="InterPro" id="IPR016130">
    <property type="entry name" value="Tyr_Pase_AS"/>
</dbReference>
<reference evidence="8" key="2">
    <citation type="submission" date="2020-11" db="EMBL/GenBank/DDBJ databases">
        <authorList>
            <consortium name="DOE Joint Genome Institute"/>
            <person name="Kuo A."/>
            <person name="Miyauchi S."/>
            <person name="Kiss E."/>
            <person name="Drula E."/>
            <person name="Kohler A."/>
            <person name="Sanchez-Garcia M."/>
            <person name="Andreopoulos B."/>
            <person name="Barry K.W."/>
            <person name="Bonito G."/>
            <person name="Buee M."/>
            <person name="Carver A."/>
            <person name="Chen C."/>
            <person name="Cichocki N."/>
            <person name="Clum A."/>
            <person name="Culley D."/>
            <person name="Crous P.W."/>
            <person name="Fauchery L."/>
            <person name="Girlanda M."/>
            <person name="Hayes R."/>
            <person name="Keri Z."/>
            <person name="Labutti K."/>
            <person name="Lipzen A."/>
            <person name="Lombard V."/>
            <person name="Magnuson J."/>
            <person name="Maillard F."/>
            <person name="Morin E."/>
            <person name="Murat C."/>
            <person name="Nolan M."/>
            <person name="Ohm R."/>
            <person name="Pangilinan J."/>
            <person name="Pereira M."/>
            <person name="Perotto S."/>
            <person name="Peter M."/>
            <person name="Riley R."/>
            <person name="Sitrit Y."/>
            <person name="Stielow B."/>
            <person name="Szollosi G."/>
            <person name="Zifcakova L."/>
            <person name="Stursova M."/>
            <person name="Spatafora J.W."/>
            <person name="Tedersoo L."/>
            <person name="Vaario L.-M."/>
            <person name="Yamada A."/>
            <person name="Yan M."/>
            <person name="Wang P."/>
            <person name="Xu J."/>
            <person name="Bruns T."/>
            <person name="Baldrian P."/>
            <person name="Vilgalys R."/>
            <person name="Henrissat B."/>
            <person name="Grigoriev I.V."/>
            <person name="Hibbett D."/>
            <person name="Nagy L.G."/>
            <person name="Martin F.M."/>
        </authorList>
    </citation>
    <scope>NUCLEOTIDE SEQUENCE</scope>
    <source>
        <strain evidence="8">UH-Tt-Lm1</strain>
    </source>
</reference>
<comment type="caution">
    <text evidence="8">The sequence shown here is derived from an EMBL/GenBank/DDBJ whole genome shotgun (WGS) entry which is preliminary data.</text>
</comment>
<feature type="region of interest" description="Disordered" evidence="5">
    <location>
        <begin position="1"/>
        <end position="63"/>
    </location>
</feature>
<feature type="compositionally biased region" description="Polar residues" evidence="5">
    <location>
        <begin position="478"/>
        <end position="492"/>
    </location>
</feature>
<sequence>MQSTTQQSIAFPRRKTPANLGLKITPPANSSTVVVAEGDGPSPSGPPSEHESVPLPSPTKPRSVRNVKRLSLTLQTNSSSNSLTAAAQDQCPVPPSPALEPRRRPSVVSLPAATTLFRQREDNSPSIPYADGPIEILPGVWLGSEDSARDWRGLVKRGIKSIINVAKEVACPIDASTSRPLRSSVSTSDLSVEPQDSKPIYFPAHIPSGRPGFHYLKLPWSHGQPDLVRVGLPAAFNFVDETVARGDGILIHCQCGISRSGTLIIALVMRAAALCSTAVPSEVWALKGMQGAYSYVKEKSKWVGPNMSLIYQLLDYERALKSGGNNSPTFSDRSSIVAAEEEEWGRRRSMLDNDASDADVEEDRDVAREARALDKAMEDRVLARKSSSSSVASSGLGMGVAWKSRYSGRGRTGSIASNLTNGSILSEDLVEEEEEEDLLNVGGGFDNDSRESDATSPDSQCEEDSANRLPFTPLTARPTVQRNLTSGTTSTHKFPRIPPSATQATFDIPPLPRVRLTLKGRRRPPPLSILPTVPSSPINPGVMRSDPPQTVQSRREPHMSVPAPLASRQTPPRPPVPSRPLPTPSQTLFVFPPSSSPNTLPSAAPSTMILTPSVNTLAFPSMKTPRLSSRGSRVRPNSLISSATPTTAFSLVDVRGWVGMK</sequence>
<evidence type="ECO:0000256" key="2">
    <source>
        <dbReference type="ARBA" id="ARBA00013064"/>
    </source>
</evidence>
<evidence type="ECO:0000256" key="3">
    <source>
        <dbReference type="ARBA" id="ARBA00022801"/>
    </source>
</evidence>
<dbReference type="Pfam" id="PF00782">
    <property type="entry name" value="DSPc"/>
    <property type="match status" value="1"/>
</dbReference>
<feature type="domain" description="Tyrosine specific protein phosphatases" evidence="7">
    <location>
        <begin position="233"/>
        <end position="269"/>
    </location>
</feature>
<dbReference type="SMART" id="SM00195">
    <property type="entry name" value="DSPc"/>
    <property type="match status" value="1"/>
</dbReference>
<dbReference type="Proteomes" id="UP000736335">
    <property type="component" value="Unassembled WGS sequence"/>
</dbReference>
<evidence type="ECO:0000256" key="4">
    <source>
        <dbReference type="ARBA" id="ARBA00022912"/>
    </source>
</evidence>
<name>A0A9P6HJ03_9AGAM</name>
<dbReference type="InterPro" id="IPR029021">
    <property type="entry name" value="Prot-tyrosine_phosphatase-like"/>
</dbReference>
<dbReference type="GO" id="GO:0017017">
    <property type="term" value="F:MAP kinase tyrosine/serine/threonine phosphatase activity"/>
    <property type="evidence" value="ECO:0007669"/>
    <property type="project" value="TreeGrafter"/>
</dbReference>
<feature type="region of interest" description="Disordered" evidence="5">
    <location>
        <begin position="430"/>
        <end position="584"/>
    </location>
</feature>
<accession>A0A9P6HJ03</accession>
<comment type="similarity">
    <text evidence="1">Belongs to the protein-tyrosine phosphatase family. Non-receptor class dual specificity subfamily.</text>
</comment>
<feature type="compositionally biased region" description="Pro residues" evidence="5">
    <location>
        <begin position="571"/>
        <end position="583"/>
    </location>
</feature>
<keyword evidence="4" id="KW-0904">Protein phosphatase</keyword>
<dbReference type="PROSITE" id="PS50056">
    <property type="entry name" value="TYR_PHOSPHATASE_2"/>
    <property type="match status" value="1"/>
</dbReference>
<reference evidence="8" key="1">
    <citation type="journal article" date="2020" name="Nat. Commun.">
        <title>Large-scale genome sequencing of mycorrhizal fungi provides insights into the early evolution of symbiotic traits.</title>
        <authorList>
            <person name="Miyauchi S."/>
            <person name="Kiss E."/>
            <person name="Kuo A."/>
            <person name="Drula E."/>
            <person name="Kohler A."/>
            <person name="Sanchez-Garcia M."/>
            <person name="Morin E."/>
            <person name="Andreopoulos B."/>
            <person name="Barry K.W."/>
            <person name="Bonito G."/>
            <person name="Buee M."/>
            <person name="Carver A."/>
            <person name="Chen C."/>
            <person name="Cichocki N."/>
            <person name="Clum A."/>
            <person name="Culley D."/>
            <person name="Crous P.W."/>
            <person name="Fauchery L."/>
            <person name="Girlanda M."/>
            <person name="Hayes R.D."/>
            <person name="Keri Z."/>
            <person name="LaButti K."/>
            <person name="Lipzen A."/>
            <person name="Lombard V."/>
            <person name="Magnuson J."/>
            <person name="Maillard F."/>
            <person name="Murat C."/>
            <person name="Nolan M."/>
            <person name="Ohm R.A."/>
            <person name="Pangilinan J."/>
            <person name="Pereira M.F."/>
            <person name="Perotto S."/>
            <person name="Peter M."/>
            <person name="Pfister S."/>
            <person name="Riley R."/>
            <person name="Sitrit Y."/>
            <person name="Stielow J.B."/>
            <person name="Szollosi G."/>
            <person name="Zifcakova L."/>
            <person name="Stursova M."/>
            <person name="Spatafora J.W."/>
            <person name="Tedersoo L."/>
            <person name="Vaario L.M."/>
            <person name="Yamada A."/>
            <person name="Yan M."/>
            <person name="Wang P."/>
            <person name="Xu J."/>
            <person name="Bruns T."/>
            <person name="Baldrian P."/>
            <person name="Vilgalys R."/>
            <person name="Dunand C."/>
            <person name="Henrissat B."/>
            <person name="Grigoriev I.V."/>
            <person name="Hibbett D."/>
            <person name="Nagy L.G."/>
            <person name="Martin F.M."/>
        </authorList>
    </citation>
    <scope>NUCLEOTIDE SEQUENCE</scope>
    <source>
        <strain evidence="8">UH-Tt-Lm1</strain>
    </source>
</reference>
<protein>
    <recommendedName>
        <fullName evidence="2">protein-tyrosine-phosphatase</fullName>
        <ecNumber evidence="2">3.1.3.48</ecNumber>
    </recommendedName>
</protein>
<dbReference type="GO" id="GO:0033550">
    <property type="term" value="F:MAP kinase tyrosine phosphatase activity"/>
    <property type="evidence" value="ECO:0007669"/>
    <property type="project" value="TreeGrafter"/>
</dbReference>
<dbReference type="PANTHER" id="PTHR10159:SF519">
    <property type="entry name" value="DUAL SPECIFICITY PROTEIN PHOSPHATASE MPK3"/>
    <property type="match status" value="1"/>
</dbReference>
<dbReference type="EC" id="3.1.3.48" evidence="2"/>